<protein>
    <submittedName>
        <fullName evidence="2">Uncharacterized protein</fullName>
    </submittedName>
</protein>
<dbReference type="AlphaFoldDB" id="A0A7S4QDS1"/>
<reference evidence="2" key="1">
    <citation type="submission" date="2021-01" db="EMBL/GenBank/DDBJ databases">
        <authorList>
            <person name="Corre E."/>
            <person name="Pelletier E."/>
            <person name="Niang G."/>
            <person name="Scheremetjew M."/>
            <person name="Finn R."/>
            <person name="Kale V."/>
            <person name="Holt S."/>
            <person name="Cochrane G."/>
            <person name="Meng A."/>
            <person name="Brown T."/>
            <person name="Cohen L."/>
        </authorList>
    </citation>
    <scope>NUCLEOTIDE SEQUENCE</scope>
    <source>
        <strain evidence="2">GSO104</strain>
    </source>
</reference>
<feature type="compositionally biased region" description="Basic and acidic residues" evidence="1">
    <location>
        <begin position="185"/>
        <end position="197"/>
    </location>
</feature>
<accession>A0A7S4QDS1</accession>
<evidence type="ECO:0000313" key="2">
    <source>
        <dbReference type="EMBL" id="CAE4580519.1"/>
    </source>
</evidence>
<sequence>MKLCTIYTTLTTLFLVKTDTHAFSSHNGKNILNSPPSRAFVTTTTQSQLSLTPNGILSSILLSDENVEAVVTAAASSGDPEWKQYVPLAASGFVILDILLGSPFLNIITAPMKRAAEESQNPSNSKSTPPPSSSGGGLMSLFSSPSPTEEQIKRERVDSEAIAQAALDKARNSLELRNYLEANKSTEQRYEEIRKQIDNQFDEFDTGRFGPDGKGVEP</sequence>
<name>A0A7S4QDS1_9STRA</name>
<evidence type="ECO:0000256" key="1">
    <source>
        <dbReference type="SAM" id="MobiDB-lite"/>
    </source>
</evidence>
<feature type="region of interest" description="Disordered" evidence="1">
    <location>
        <begin position="185"/>
        <end position="218"/>
    </location>
</feature>
<feature type="region of interest" description="Disordered" evidence="1">
    <location>
        <begin position="116"/>
        <end position="159"/>
    </location>
</feature>
<feature type="compositionally biased region" description="Basic and acidic residues" evidence="1">
    <location>
        <begin position="150"/>
        <end position="159"/>
    </location>
</feature>
<organism evidence="2">
    <name type="scientific">Ditylum brightwellii</name>
    <dbReference type="NCBI Taxonomy" id="49249"/>
    <lineage>
        <taxon>Eukaryota</taxon>
        <taxon>Sar</taxon>
        <taxon>Stramenopiles</taxon>
        <taxon>Ochrophyta</taxon>
        <taxon>Bacillariophyta</taxon>
        <taxon>Mediophyceae</taxon>
        <taxon>Lithodesmiophycidae</taxon>
        <taxon>Lithodesmiales</taxon>
        <taxon>Lithodesmiaceae</taxon>
        <taxon>Ditylum</taxon>
    </lineage>
</organism>
<proteinExistence type="predicted"/>
<dbReference type="EMBL" id="HBNS01001654">
    <property type="protein sequence ID" value="CAE4580519.1"/>
    <property type="molecule type" value="Transcribed_RNA"/>
</dbReference>
<gene>
    <name evidence="2" type="ORF">DBRI00130_LOCUS1324</name>
</gene>